<organism evidence="1 2">
    <name type="scientific">Diaporthe helianthi</name>
    <dbReference type="NCBI Taxonomy" id="158607"/>
    <lineage>
        <taxon>Eukaryota</taxon>
        <taxon>Fungi</taxon>
        <taxon>Dikarya</taxon>
        <taxon>Ascomycota</taxon>
        <taxon>Pezizomycotina</taxon>
        <taxon>Sordariomycetes</taxon>
        <taxon>Sordariomycetidae</taxon>
        <taxon>Diaporthales</taxon>
        <taxon>Diaporthaceae</taxon>
        <taxon>Diaporthe</taxon>
    </lineage>
</organism>
<dbReference type="InParanoid" id="A0A2P5HDY2"/>
<protein>
    <submittedName>
        <fullName evidence="1">Uncharacterized protein</fullName>
    </submittedName>
</protein>
<dbReference type="EMBL" id="MAVT02005947">
    <property type="protein sequence ID" value="POS68475.1"/>
    <property type="molecule type" value="Genomic_DNA"/>
</dbReference>
<accession>A0A2P5HDY2</accession>
<evidence type="ECO:0000313" key="1">
    <source>
        <dbReference type="EMBL" id="POS68475.1"/>
    </source>
</evidence>
<dbReference type="Proteomes" id="UP000094444">
    <property type="component" value="Unassembled WGS sequence"/>
</dbReference>
<evidence type="ECO:0000313" key="2">
    <source>
        <dbReference type="Proteomes" id="UP000094444"/>
    </source>
</evidence>
<reference evidence="1" key="1">
    <citation type="submission" date="2017-09" db="EMBL/GenBank/DDBJ databases">
        <title>Polyketide synthases of a Diaporthe helianthi virulent isolate.</title>
        <authorList>
            <person name="Baroncelli R."/>
        </authorList>
    </citation>
    <scope>NUCLEOTIDE SEQUENCE [LARGE SCALE GENOMIC DNA]</scope>
    <source>
        <strain evidence="1">7/96</strain>
    </source>
</reference>
<proteinExistence type="predicted"/>
<sequence length="96" mass="11122">MHGLSPAMLRAYSKNVTANEPPELADTFLTYRRAWLPEGEDETWTPEKMFDMVSKVQEIDGMSFPVRCSVHRAKLLDEFVRLLPEVISLSFYIKRS</sequence>
<gene>
    <name evidence="1" type="ORF">DHEL01_v213131</name>
</gene>
<keyword evidence="2" id="KW-1185">Reference proteome</keyword>
<dbReference type="OrthoDB" id="417877at2759"/>
<comment type="caution">
    <text evidence="1">The sequence shown here is derived from an EMBL/GenBank/DDBJ whole genome shotgun (WGS) entry which is preliminary data.</text>
</comment>
<dbReference type="AlphaFoldDB" id="A0A2P5HDY2"/>
<name>A0A2P5HDY2_DIAHE</name>